<feature type="non-terminal residue" evidence="1">
    <location>
        <position position="224"/>
    </location>
</feature>
<name>A0AAF0TUH6_SOLVR</name>
<proteinExistence type="predicted"/>
<evidence type="ECO:0000313" key="1">
    <source>
        <dbReference type="EMBL" id="WMV33081.1"/>
    </source>
</evidence>
<protein>
    <submittedName>
        <fullName evidence="1">Uncharacterized protein</fullName>
    </submittedName>
</protein>
<reference evidence="1" key="1">
    <citation type="submission" date="2023-08" db="EMBL/GenBank/DDBJ databases">
        <title>A de novo genome assembly of Solanum verrucosum Schlechtendal, a Mexican diploid species geographically isolated from the other diploid A-genome species in potato relatives.</title>
        <authorList>
            <person name="Hosaka K."/>
        </authorList>
    </citation>
    <scope>NUCLEOTIDE SEQUENCE</scope>
    <source>
        <tissue evidence="1">Young leaves</tissue>
    </source>
</reference>
<evidence type="ECO:0000313" key="2">
    <source>
        <dbReference type="Proteomes" id="UP001234989"/>
    </source>
</evidence>
<accession>A0AAF0TUH6</accession>
<keyword evidence="2" id="KW-1185">Reference proteome</keyword>
<dbReference type="AlphaFoldDB" id="A0AAF0TUH6"/>
<sequence length="224" mass="24813">MSVSGSNASQLRNNDDIGNLHDTILLQEYFSRVNSISFVSLLSKWGGNEVVGQAAMRFYYFLGGAHENNVLLQYFYLSLDTVNKGVVDQLIRGGIMRQPFAVASALLDEITKINRVCHKVLKAVGSSSTVSPDDAKSEARQTKDMLARILNKVEGSDKVFKEMKTDFSLNQMVTSHSVSIKQLEYKMGQISAHLNQRPKGGLPRDTLANSKNDNLQCMATFTQS</sequence>
<dbReference type="EMBL" id="CP133617">
    <property type="protein sequence ID" value="WMV33081.1"/>
    <property type="molecule type" value="Genomic_DNA"/>
</dbReference>
<dbReference type="Proteomes" id="UP001234989">
    <property type="component" value="Chromosome 6"/>
</dbReference>
<organism evidence="1 2">
    <name type="scientific">Solanum verrucosum</name>
    <dbReference type="NCBI Taxonomy" id="315347"/>
    <lineage>
        <taxon>Eukaryota</taxon>
        <taxon>Viridiplantae</taxon>
        <taxon>Streptophyta</taxon>
        <taxon>Embryophyta</taxon>
        <taxon>Tracheophyta</taxon>
        <taxon>Spermatophyta</taxon>
        <taxon>Magnoliopsida</taxon>
        <taxon>eudicotyledons</taxon>
        <taxon>Gunneridae</taxon>
        <taxon>Pentapetalae</taxon>
        <taxon>asterids</taxon>
        <taxon>lamiids</taxon>
        <taxon>Solanales</taxon>
        <taxon>Solanaceae</taxon>
        <taxon>Solanoideae</taxon>
        <taxon>Solaneae</taxon>
        <taxon>Solanum</taxon>
    </lineage>
</organism>
<gene>
    <name evidence="1" type="ORF">MTR67_026466</name>
</gene>